<feature type="transmembrane region" description="Helical" evidence="1">
    <location>
        <begin position="242"/>
        <end position="262"/>
    </location>
</feature>
<feature type="non-terminal residue" evidence="2">
    <location>
        <position position="347"/>
    </location>
</feature>
<gene>
    <name evidence="2" type="ORF">PENTCL1PPCAC_8647</name>
</gene>
<feature type="transmembrane region" description="Helical" evidence="1">
    <location>
        <begin position="326"/>
        <end position="346"/>
    </location>
</feature>
<dbReference type="EMBL" id="BTSX01000002">
    <property type="protein sequence ID" value="GMS86472.1"/>
    <property type="molecule type" value="Genomic_DNA"/>
</dbReference>
<keyword evidence="1" id="KW-1133">Transmembrane helix</keyword>
<keyword evidence="1" id="KW-0812">Transmembrane</keyword>
<evidence type="ECO:0000313" key="2">
    <source>
        <dbReference type="EMBL" id="GMS86472.1"/>
    </source>
</evidence>
<feature type="transmembrane region" description="Helical" evidence="1">
    <location>
        <begin position="145"/>
        <end position="166"/>
    </location>
</feature>
<feature type="transmembrane region" description="Helical" evidence="1">
    <location>
        <begin position="274"/>
        <end position="294"/>
    </location>
</feature>
<feature type="transmembrane region" description="Helical" evidence="1">
    <location>
        <begin position="86"/>
        <end position="111"/>
    </location>
</feature>
<feature type="transmembrane region" description="Helical" evidence="1">
    <location>
        <begin position="54"/>
        <end position="74"/>
    </location>
</feature>
<feature type="transmembrane region" description="Helical" evidence="1">
    <location>
        <begin position="172"/>
        <end position="195"/>
    </location>
</feature>
<evidence type="ECO:0000313" key="3">
    <source>
        <dbReference type="Proteomes" id="UP001432027"/>
    </source>
</evidence>
<comment type="caution">
    <text evidence="2">The sequence shown here is derived from an EMBL/GenBank/DDBJ whole genome shotgun (WGS) entry which is preliminary data.</text>
</comment>
<proteinExistence type="predicted"/>
<accession>A0AAV5SSW9</accession>
<feature type="transmembrane region" description="Helical" evidence="1">
    <location>
        <begin position="24"/>
        <end position="47"/>
    </location>
</feature>
<name>A0AAV5SSW9_9BILA</name>
<protein>
    <recommendedName>
        <fullName evidence="4">G protein-coupled receptor</fullName>
    </recommendedName>
</protein>
<evidence type="ECO:0008006" key="4">
    <source>
        <dbReference type="Google" id="ProtNLM"/>
    </source>
</evidence>
<evidence type="ECO:0000256" key="1">
    <source>
        <dbReference type="SAM" id="Phobius"/>
    </source>
</evidence>
<reference evidence="2" key="1">
    <citation type="submission" date="2023-10" db="EMBL/GenBank/DDBJ databases">
        <title>Genome assembly of Pristionchus species.</title>
        <authorList>
            <person name="Yoshida K."/>
            <person name="Sommer R.J."/>
        </authorList>
    </citation>
    <scope>NUCLEOTIDE SEQUENCE</scope>
    <source>
        <strain evidence="2">RS0144</strain>
    </source>
</reference>
<sequence length="347" mass="38977">MVCVALLSVLTANCTHLRQEWEIGLIVTSNFLLGISAFISVMCLLFFPSIQNFIVFPCKMVAASLVLPYIALIIKQLEWMHRAISLAIVLPSLLASNMFPQLSMIIHCALLMRPFILNLYKCMSYLCGYTCGYKFMQDKKTMKNLIFLSGILILVGPIMVAGALSLEPQNPLILSSGLLCFLLGCIAFNALLLAFRWKYPEPVVDTGMKLDFVTRLLASFAMILIMVLYMPLFYMLLLCFEIWKFGVVVLFGFIISFFFAFVHIHGLIRTMIPNIVDFLFVLAFAIASLFSAVLQASPVFFLPANHTLTIKIGAPSHHHTSLGDTATLLDLQIFLLFMYFMMSALLK</sequence>
<dbReference type="AlphaFoldDB" id="A0AAV5SSW9"/>
<organism evidence="2 3">
    <name type="scientific">Pristionchus entomophagus</name>
    <dbReference type="NCBI Taxonomy" id="358040"/>
    <lineage>
        <taxon>Eukaryota</taxon>
        <taxon>Metazoa</taxon>
        <taxon>Ecdysozoa</taxon>
        <taxon>Nematoda</taxon>
        <taxon>Chromadorea</taxon>
        <taxon>Rhabditida</taxon>
        <taxon>Rhabditina</taxon>
        <taxon>Diplogasteromorpha</taxon>
        <taxon>Diplogasteroidea</taxon>
        <taxon>Neodiplogasteridae</taxon>
        <taxon>Pristionchus</taxon>
    </lineage>
</organism>
<keyword evidence="1" id="KW-0472">Membrane</keyword>
<dbReference type="Proteomes" id="UP001432027">
    <property type="component" value="Unassembled WGS sequence"/>
</dbReference>
<feature type="transmembrane region" description="Helical" evidence="1">
    <location>
        <begin position="216"/>
        <end position="236"/>
    </location>
</feature>
<keyword evidence="3" id="KW-1185">Reference proteome</keyword>